<feature type="region of interest" description="Disordered" evidence="1">
    <location>
        <begin position="151"/>
        <end position="171"/>
    </location>
</feature>
<reference evidence="2" key="1">
    <citation type="journal article" date="2018" name="Genome Biol. Evol.">
        <title>Genomics and development of Lentinus tigrinus, a white-rot wood-decaying mushroom with dimorphic fruiting bodies.</title>
        <authorList>
            <person name="Wu B."/>
            <person name="Xu Z."/>
            <person name="Knudson A."/>
            <person name="Carlson A."/>
            <person name="Chen N."/>
            <person name="Kovaka S."/>
            <person name="LaButti K."/>
            <person name="Lipzen A."/>
            <person name="Pennachio C."/>
            <person name="Riley R."/>
            <person name="Schakwitz W."/>
            <person name="Umezawa K."/>
            <person name="Ohm R.A."/>
            <person name="Grigoriev I.V."/>
            <person name="Nagy L.G."/>
            <person name="Gibbons J."/>
            <person name="Hibbett D."/>
        </authorList>
    </citation>
    <scope>NUCLEOTIDE SEQUENCE [LARGE SCALE GENOMIC DNA]</scope>
    <source>
        <strain evidence="2">ALCF2SS1-6</strain>
    </source>
</reference>
<evidence type="ECO:0000313" key="3">
    <source>
        <dbReference type="Proteomes" id="UP000313359"/>
    </source>
</evidence>
<name>A0A5C2SIH5_9APHY</name>
<accession>A0A5C2SIH5</accession>
<organism evidence="2 3">
    <name type="scientific">Lentinus tigrinus ALCF2SS1-6</name>
    <dbReference type="NCBI Taxonomy" id="1328759"/>
    <lineage>
        <taxon>Eukaryota</taxon>
        <taxon>Fungi</taxon>
        <taxon>Dikarya</taxon>
        <taxon>Basidiomycota</taxon>
        <taxon>Agaricomycotina</taxon>
        <taxon>Agaricomycetes</taxon>
        <taxon>Polyporales</taxon>
        <taxon>Polyporaceae</taxon>
        <taxon>Lentinus</taxon>
    </lineage>
</organism>
<protein>
    <submittedName>
        <fullName evidence="2">Uncharacterized protein</fullName>
    </submittedName>
</protein>
<keyword evidence="3" id="KW-1185">Reference proteome</keyword>
<dbReference type="EMBL" id="ML122256">
    <property type="protein sequence ID" value="RPD63552.1"/>
    <property type="molecule type" value="Genomic_DNA"/>
</dbReference>
<proteinExistence type="predicted"/>
<gene>
    <name evidence="2" type="ORF">L227DRAFT_393757</name>
</gene>
<dbReference type="AlphaFoldDB" id="A0A5C2SIH5"/>
<evidence type="ECO:0000256" key="1">
    <source>
        <dbReference type="SAM" id="MobiDB-lite"/>
    </source>
</evidence>
<dbReference type="Proteomes" id="UP000313359">
    <property type="component" value="Unassembled WGS sequence"/>
</dbReference>
<evidence type="ECO:0000313" key="2">
    <source>
        <dbReference type="EMBL" id="RPD63552.1"/>
    </source>
</evidence>
<feature type="compositionally biased region" description="Pro residues" evidence="1">
    <location>
        <begin position="158"/>
        <end position="167"/>
    </location>
</feature>
<sequence length="249" mass="27608">MTAHHPIRMHPSSIAVFLHVPCSTIPLRPHATCLPRISGGTSPLSRFYRLKDCFSRPRHTHDRCIRTHYPLLHAQRTTHHASCTRASLITFITISSSLDSLRAPPRLSYTYTYLLRFMPAHGLLAWNGLCSLFLCVFSSITICPCPRSRSSPTSRLSPSPPSPPSTPAPTTRGTYRPALLPLPYHDELCVHTGSPAVPSLYLVPRLPSPVCVAHLCRLHISITIPPVDTSLVCCSLLLYRGPNVLCRQL</sequence>